<gene>
    <name evidence="2" type="ORF">I8748_30740</name>
</gene>
<name>A0A8J7HZG3_9NOST</name>
<evidence type="ECO:0000313" key="2">
    <source>
        <dbReference type="EMBL" id="MBH8566480.1"/>
    </source>
</evidence>
<protein>
    <submittedName>
        <fullName evidence="2">Ycf51 family protein</fullName>
    </submittedName>
</protein>
<proteinExistence type="predicted"/>
<dbReference type="AlphaFoldDB" id="A0A8J7HZG3"/>
<keyword evidence="1" id="KW-0812">Transmembrane</keyword>
<keyword evidence="1" id="KW-1133">Transmembrane helix</keyword>
<organism evidence="2 3">
    <name type="scientific">Amazonocrinis nigriterrae CENA67</name>
    <dbReference type="NCBI Taxonomy" id="2794033"/>
    <lineage>
        <taxon>Bacteria</taxon>
        <taxon>Bacillati</taxon>
        <taxon>Cyanobacteriota</taxon>
        <taxon>Cyanophyceae</taxon>
        <taxon>Nostocales</taxon>
        <taxon>Nostocaceae</taxon>
        <taxon>Amazonocrinis</taxon>
        <taxon>Amazonocrinis nigriterrae</taxon>
    </lineage>
</organism>
<evidence type="ECO:0000313" key="3">
    <source>
        <dbReference type="Proteomes" id="UP000632766"/>
    </source>
</evidence>
<keyword evidence="3" id="KW-1185">Reference proteome</keyword>
<keyword evidence="1" id="KW-0472">Membrane</keyword>
<dbReference type="Pfam" id="PF10726">
    <property type="entry name" value="DUF2518"/>
    <property type="match status" value="1"/>
</dbReference>
<comment type="caution">
    <text evidence="2">The sequence shown here is derived from an EMBL/GenBank/DDBJ whole genome shotgun (WGS) entry which is preliminary data.</text>
</comment>
<accession>A0A8J7HZG3</accession>
<dbReference type="InterPro" id="IPR019664">
    <property type="entry name" value="Uncharacterised_Ycf51"/>
</dbReference>
<feature type="transmembrane region" description="Helical" evidence="1">
    <location>
        <begin position="43"/>
        <end position="61"/>
    </location>
</feature>
<dbReference type="RefSeq" id="WP_198128231.1">
    <property type="nucleotide sequence ID" value="NZ_JAECZC010000097.1"/>
</dbReference>
<dbReference type="Proteomes" id="UP000632766">
    <property type="component" value="Unassembled WGS sequence"/>
</dbReference>
<reference evidence="2 3" key="1">
    <citation type="journal article" date="2021" name="Int. J. Syst. Evol. Microbiol.">
        <title>Amazonocrinis nigriterrae gen. nov., sp. nov., Atlanticothrix silvestris gen. nov., sp. nov. and Dendronalium phyllosphericum gen. nov., sp. nov., nostocacean cyanobacteria from Brazilian environments.</title>
        <authorList>
            <person name="Alvarenga D.O."/>
            <person name="Andreote A.P.D."/>
            <person name="Branco L.H.Z."/>
            <person name="Delbaje E."/>
            <person name="Cruz R.B."/>
            <person name="Varani A.M."/>
            <person name="Fiore M.F."/>
        </authorList>
    </citation>
    <scope>NUCLEOTIDE SEQUENCE [LARGE SCALE GENOMIC DNA]</scope>
    <source>
        <strain evidence="2 3">CENA67</strain>
    </source>
</reference>
<evidence type="ECO:0000256" key="1">
    <source>
        <dbReference type="SAM" id="Phobius"/>
    </source>
</evidence>
<dbReference type="EMBL" id="JAECZC010000097">
    <property type="protein sequence ID" value="MBH8566480.1"/>
    <property type="molecule type" value="Genomic_DNA"/>
</dbReference>
<feature type="transmembrane region" description="Helical" evidence="1">
    <location>
        <begin position="12"/>
        <end position="31"/>
    </location>
</feature>
<sequence>MFTTAEFLQYTQWSGIATLVFAALAVLAFIFKWGIRFRLVGTTGFMLVLTGGLFALSLVPLSRTVIPGAMKYTLVYDNGATQAVIATSPQISPTQLEATLRQAASNLYSYGRLGSRGDNYLTIRARTLIHPEPGVSVPLYLGQIKRTLATREDPQMLVEIYQEKFAQLPKPTA</sequence>